<accession>A0ABY5FNI5</accession>
<feature type="transmembrane region" description="Helical" evidence="1">
    <location>
        <begin position="82"/>
        <end position="109"/>
    </location>
</feature>
<dbReference type="EMBL" id="CP101462">
    <property type="protein sequence ID" value="UTT43121.1"/>
    <property type="molecule type" value="Genomic_DNA"/>
</dbReference>
<evidence type="ECO:0008006" key="4">
    <source>
        <dbReference type="Google" id="ProtNLM"/>
    </source>
</evidence>
<organism evidence="2 3">
    <name type="scientific">Exiguobacterium aurantiacum</name>
    <dbReference type="NCBI Taxonomy" id="33987"/>
    <lineage>
        <taxon>Bacteria</taxon>
        <taxon>Bacillati</taxon>
        <taxon>Bacillota</taxon>
        <taxon>Bacilli</taxon>
        <taxon>Bacillales</taxon>
        <taxon>Bacillales Family XII. Incertae Sedis</taxon>
        <taxon>Exiguobacterium</taxon>
    </lineage>
</organism>
<keyword evidence="1" id="KW-1133">Transmembrane helix</keyword>
<dbReference type="Proteomes" id="UP001060325">
    <property type="component" value="Chromosome"/>
</dbReference>
<proteinExistence type="predicted"/>
<protein>
    <recommendedName>
        <fullName evidence="4">Yip1 domain-containing protein</fullName>
    </recommendedName>
</protein>
<name>A0ABY5FNI5_9BACL</name>
<feature type="transmembrane region" description="Helical" evidence="1">
    <location>
        <begin position="129"/>
        <end position="149"/>
    </location>
</feature>
<feature type="transmembrane region" description="Helical" evidence="1">
    <location>
        <begin position="7"/>
        <end position="27"/>
    </location>
</feature>
<dbReference type="PROSITE" id="PS51257">
    <property type="entry name" value="PROKAR_LIPOPROTEIN"/>
    <property type="match status" value="1"/>
</dbReference>
<sequence>MWARKTVAASLTAPIYAFLLACGVVILQPPVSGGSSDTVNGLLMLTAAYLAISFPAIVTYGVLTSVFSDWLARRMSKRFEPFVSFGLHIGFGMVLLWLSVGASVLYWIIDCYLTHKGRRFETTQAWSSLVIPVGVVVTAFGIVYLIGVIQDTMQRFYG</sequence>
<dbReference type="RefSeq" id="WP_255177547.1">
    <property type="nucleotide sequence ID" value="NZ_CP101462.1"/>
</dbReference>
<keyword evidence="3" id="KW-1185">Reference proteome</keyword>
<reference evidence="2" key="1">
    <citation type="submission" date="2022-07" db="EMBL/GenBank/DDBJ databases">
        <title>Complete genome of CX2.</title>
        <authorList>
            <person name="Cao G."/>
        </authorList>
    </citation>
    <scope>NUCLEOTIDE SEQUENCE</scope>
    <source>
        <strain evidence="2">CX2</strain>
    </source>
</reference>
<evidence type="ECO:0000256" key="1">
    <source>
        <dbReference type="SAM" id="Phobius"/>
    </source>
</evidence>
<evidence type="ECO:0000313" key="2">
    <source>
        <dbReference type="EMBL" id="UTT43121.1"/>
    </source>
</evidence>
<gene>
    <name evidence="2" type="ORF">NMQ00_01090</name>
</gene>
<evidence type="ECO:0000313" key="3">
    <source>
        <dbReference type="Proteomes" id="UP001060325"/>
    </source>
</evidence>
<feature type="transmembrane region" description="Helical" evidence="1">
    <location>
        <begin position="47"/>
        <end position="70"/>
    </location>
</feature>
<keyword evidence="1" id="KW-0472">Membrane</keyword>
<keyword evidence="1" id="KW-0812">Transmembrane</keyword>